<dbReference type="RefSeq" id="WP_195221156.1">
    <property type="nucleotide sequence ID" value="NZ_JADMWL010000011.1"/>
</dbReference>
<dbReference type="Pfam" id="PF22481">
    <property type="entry name" value="DUF6985"/>
    <property type="match status" value="1"/>
</dbReference>
<evidence type="ECO:0000313" key="2">
    <source>
        <dbReference type="EMBL" id="MDB8750223.1"/>
    </source>
</evidence>
<feature type="domain" description="DUF6985" evidence="1">
    <location>
        <begin position="5"/>
        <end position="139"/>
    </location>
</feature>
<evidence type="ECO:0000313" key="3">
    <source>
        <dbReference type="Proteomes" id="UP001213042"/>
    </source>
</evidence>
<sequence length="143" mass="16435">MNDIIFGELTYNGEWTKTEHLNLWGKDIDIKIIVSAYENEKPNISQQNAYQKLMTKSDEISKVTLEKLKEYMQENSYDICAYANVDKIPDDVFELVAVTEILFMESGSFGIMCNAKWDSHGIAILCKENDVEVGPQDIVWLEE</sequence>
<gene>
    <name evidence="2" type="ORF">PNW00_07160</name>
</gene>
<dbReference type="InterPro" id="IPR054254">
    <property type="entry name" value="DUF6985"/>
</dbReference>
<protein>
    <recommendedName>
        <fullName evidence="1">DUF6985 domain-containing protein</fullName>
    </recommendedName>
</protein>
<comment type="caution">
    <text evidence="2">The sequence shown here is derived from an EMBL/GenBank/DDBJ whole genome shotgun (WGS) entry which is preliminary data.</text>
</comment>
<accession>A0AAW6EFN4</accession>
<organism evidence="2 3">
    <name type="scientific">Ruminococcus bicirculans</name>
    <name type="common">ex Wegman et al. 2014</name>
    <dbReference type="NCBI Taxonomy" id="1160721"/>
    <lineage>
        <taxon>Bacteria</taxon>
        <taxon>Bacillati</taxon>
        <taxon>Bacillota</taxon>
        <taxon>Clostridia</taxon>
        <taxon>Eubacteriales</taxon>
        <taxon>Oscillospiraceae</taxon>
        <taxon>Ruminococcus</taxon>
    </lineage>
</organism>
<name>A0AAW6EFN4_9FIRM</name>
<dbReference type="Proteomes" id="UP001213042">
    <property type="component" value="Unassembled WGS sequence"/>
</dbReference>
<dbReference type="EMBL" id="JAQMLU010000010">
    <property type="protein sequence ID" value="MDB8750223.1"/>
    <property type="molecule type" value="Genomic_DNA"/>
</dbReference>
<reference evidence="2" key="1">
    <citation type="submission" date="2023-01" db="EMBL/GenBank/DDBJ databases">
        <title>Human gut microbiome strain richness.</title>
        <authorList>
            <person name="Chen-Liaw A."/>
        </authorList>
    </citation>
    <scope>NUCLEOTIDE SEQUENCE</scope>
    <source>
        <strain evidence="2">D43st1_D9_D43t1_170807</strain>
    </source>
</reference>
<dbReference type="AlphaFoldDB" id="A0AAW6EFN4"/>
<proteinExistence type="predicted"/>
<evidence type="ECO:0000259" key="1">
    <source>
        <dbReference type="Pfam" id="PF22481"/>
    </source>
</evidence>